<dbReference type="InterPro" id="IPR029044">
    <property type="entry name" value="Nucleotide-diphossugar_trans"/>
</dbReference>
<evidence type="ECO:0000259" key="4">
    <source>
        <dbReference type="Pfam" id="PF00535"/>
    </source>
</evidence>
<comment type="similarity">
    <text evidence="1">Belongs to the glycosyltransferase 2 family.</text>
</comment>
<keyword evidence="3" id="KW-0808">Transferase</keyword>
<dbReference type="GO" id="GO:0009247">
    <property type="term" value="P:glycolipid biosynthetic process"/>
    <property type="evidence" value="ECO:0007669"/>
    <property type="project" value="TreeGrafter"/>
</dbReference>
<dbReference type="SUPFAM" id="SSF53448">
    <property type="entry name" value="Nucleotide-diphospho-sugar transferases"/>
    <property type="match status" value="1"/>
</dbReference>
<proteinExistence type="inferred from homology"/>
<evidence type="ECO:0000256" key="1">
    <source>
        <dbReference type="ARBA" id="ARBA00006739"/>
    </source>
</evidence>
<reference evidence="5" key="1">
    <citation type="submission" date="2018-05" db="EMBL/GenBank/DDBJ databases">
        <authorList>
            <person name="Lanie J.A."/>
            <person name="Ng W.-L."/>
            <person name="Kazmierczak K.M."/>
            <person name="Andrzejewski T.M."/>
            <person name="Davidsen T.M."/>
            <person name="Wayne K.J."/>
            <person name="Tettelin H."/>
            <person name="Glass J.I."/>
            <person name="Rusch D."/>
            <person name="Podicherti R."/>
            <person name="Tsui H.-C.T."/>
            <person name="Winkler M.E."/>
        </authorList>
    </citation>
    <scope>NUCLEOTIDE SEQUENCE</scope>
</reference>
<dbReference type="Gene3D" id="3.90.550.10">
    <property type="entry name" value="Spore Coat Polysaccharide Biosynthesis Protein SpsA, Chain A"/>
    <property type="match status" value="1"/>
</dbReference>
<dbReference type="InterPro" id="IPR039528">
    <property type="entry name" value="DPM1-like"/>
</dbReference>
<name>A0A381VDD2_9ZZZZ</name>
<dbReference type="PANTHER" id="PTHR43398">
    <property type="entry name" value="DOLICHOL-PHOSPHATE MANNOSYLTRANSFERASE SUBUNIT 1"/>
    <property type="match status" value="1"/>
</dbReference>
<dbReference type="EMBL" id="UINC01008533">
    <property type="protein sequence ID" value="SVA38379.1"/>
    <property type="molecule type" value="Genomic_DNA"/>
</dbReference>
<sequence length="251" mass="28207">MAVQAMNLNPLDRQTKNQQPMPLVLIPTYNERDNLIPLIDAVQSNLPSSHVLIIDDNSPDGTGELAAARARDDPLVNVMHRQTKQGLGRAYLAGFRWALERDYSHIFEMDADFSHDPQDLPRLLMATRTTDIALGCRWMPGGSVSGWSFRRLMLSRLGNLYARTVLGLPYRDLTGGFKCFRRQALQHIDLDTVLSVGYGFQIETTWRALQAGLSVSEVPIVFTDRVRGDSKMSASTFNEALLLVWKLRFGS</sequence>
<evidence type="ECO:0000256" key="2">
    <source>
        <dbReference type="ARBA" id="ARBA00022676"/>
    </source>
</evidence>
<dbReference type="Pfam" id="PF00535">
    <property type="entry name" value="Glycos_transf_2"/>
    <property type="match status" value="1"/>
</dbReference>
<dbReference type="FunFam" id="3.90.550.10:FF:000122">
    <property type="entry name" value="Dolichol-phosphate mannosyltransferase subunit 1"/>
    <property type="match status" value="1"/>
</dbReference>
<dbReference type="GO" id="GO:0004582">
    <property type="term" value="F:dolichyl-phosphate beta-D-mannosyltransferase activity"/>
    <property type="evidence" value="ECO:0007669"/>
    <property type="project" value="InterPro"/>
</dbReference>
<keyword evidence="2" id="KW-0328">Glycosyltransferase</keyword>
<dbReference type="InterPro" id="IPR001173">
    <property type="entry name" value="Glyco_trans_2-like"/>
</dbReference>
<feature type="domain" description="Glycosyltransferase 2-like" evidence="4">
    <location>
        <begin position="24"/>
        <end position="188"/>
    </location>
</feature>
<dbReference type="CDD" id="cd06442">
    <property type="entry name" value="DPM1_like"/>
    <property type="match status" value="1"/>
</dbReference>
<evidence type="ECO:0000256" key="3">
    <source>
        <dbReference type="ARBA" id="ARBA00022679"/>
    </source>
</evidence>
<organism evidence="5">
    <name type="scientific">marine metagenome</name>
    <dbReference type="NCBI Taxonomy" id="408172"/>
    <lineage>
        <taxon>unclassified sequences</taxon>
        <taxon>metagenomes</taxon>
        <taxon>ecological metagenomes</taxon>
    </lineage>
</organism>
<accession>A0A381VDD2</accession>
<protein>
    <recommendedName>
        <fullName evidence="4">Glycosyltransferase 2-like domain-containing protein</fullName>
    </recommendedName>
</protein>
<gene>
    <name evidence="5" type="ORF">METZ01_LOCUS91233</name>
</gene>
<evidence type="ECO:0000313" key="5">
    <source>
        <dbReference type="EMBL" id="SVA38379.1"/>
    </source>
</evidence>
<dbReference type="AlphaFoldDB" id="A0A381VDD2"/>
<dbReference type="PANTHER" id="PTHR43398:SF1">
    <property type="entry name" value="DOLICHOL-PHOSPHATE MANNOSYLTRANSFERASE SUBUNIT 1"/>
    <property type="match status" value="1"/>
</dbReference>
<dbReference type="GO" id="GO:0016020">
    <property type="term" value="C:membrane"/>
    <property type="evidence" value="ECO:0007669"/>
    <property type="project" value="GOC"/>
</dbReference>